<comment type="catalytic activity">
    <reaction evidence="9">
        <text>adenosine + ATP = AMP + ADP + H(+)</text>
        <dbReference type="Rhea" id="RHEA:20824"/>
        <dbReference type="ChEBI" id="CHEBI:15378"/>
        <dbReference type="ChEBI" id="CHEBI:16335"/>
        <dbReference type="ChEBI" id="CHEBI:30616"/>
        <dbReference type="ChEBI" id="CHEBI:456215"/>
        <dbReference type="ChEBI" id="CHEBI:456216"/>
        <dbReference type="EC" id="2.7.1.20"/>
    </reaction>
</comment>
<comment type="pathway">
    <text evidence="1 9">Purine metabolism; AMP biosynthesis via salvage pathway; AMP from adenosine: step 1/1.</text>
</comment>
<dbReference type="InterPro" id="IPR002173">
    <property type="entry name" value="Carboh/pur_kinase_PfkB_CS"/>
</dbReference>
<dbReference type="EMBL" id="JAPWTJ010001430">
    <property type="protein sequence ID" value="KAJ8971814.1"/>
    <property type="molecule type" value="Genomic_DNA"/>
</dbReference>
<dbReference type="InterPro" id="IPR011611">
    <property type="entry name" value="PfkB_dom"/>
</dbReference>
<keyword evidence="8 9" id="KW-0067">ATP-binding</keyword>
<comment type="subunit">
    <text evidence="9">Monomer.</text>
</comment>
<organism evidence="11 12">
    <name type="scientific">Molorchus minor</name>
    <dbReference type="NCBI Taxonomy" id="1323400"/>
    <lineage>
        <taxon>Eukaryota</taxon>
        <taxon>Metazoa</taxon>
        <taxon>Ecdysozoa</taxon>
        <taxon>Arthropoda</taxon>
        <taxon>Hexapoda</taxon>
        <taxon>Insecta</taxon>
        <taxon>Pterygota</taxon>
        <taxon>Neoptera</taxon>
        <taxon>Endopterygota</taxon>
        <taxon>Coleoptera</taxon>
        <taxon>Polyphaga</taxon>
        <taxon>Cucujiformia</taxon>
        <taxon>Chrysomeloidea</taxon>
        <taxon>Cerambycidae</taxon>
        <taxon>Lamiinae</taxon>
        <taxon>Monochamini</taxon>
        <taxon>Molorchus</taxon>
    </lineage>
</organism>
<keyword evidence="6 9" id="KW-0547">Nucleotide-binding</keyword>
<dbReference type="SUPFAM" id="SSF53613">
    <property type="entry name" value="Ribokinase-like"/>
    <property type="match status" value="1"/>
</dbReference>
<gene>
    <name evidence="11" type="ORF">NQ317_004844</name>
</gene>
<keyword evidence="9" id="KW-0539">Nucleus</keyword>
<evidence type="ECO:0000256" key="1">
    <source>
        <dbReference type="ARBA" id="ARBA00004801"/>
    </source>
</evidence>
<evidence type="ECO:0000256" key="8">
    <source>
        <dbReference type="ARBA" id="ARBA00022840"/>
    </source>
</evidence>
<comment type="cofactor">
    <cofactor evidence="9">
        <name>Mg(2+)</name>
        <dbReference type="ChEBI" id="CHEBI:18420"/>
    </cofactor>
    <text evidence="9">Binds 3 Mg(2+) ions per subunit.</text>
</comment>
<dbReference type="PANTHER" id="PTHR45769:SF3">
    <property type="entry name" value="ADENOSINE KINASE"/>
    <property type="match status" value="1"/>
</dbReference>
<comment type="function">
    <text evidence="9">ATP dependent phosphorylation of adenosine and other related nucleoside analogs to monophosphate derivatives.</text>
</comment>
<dbReference type="InterPro" id="IPR001805">
    <property type="entry name" value="Adenokinase"/>
</dbReference>
<evidence type="ECO:0000259" key="10">
    <source>
        <dbReference type="Pfam" id="PF00294"/>
    </source>
</evidence>
<evidence type="ECO:0000256" key="7">
    <source>
        <dbReference type="ARBA" id="ARBA00022777"/>
    </source>
</evidence>
<dbReference type="CDD" id="cd01168">
    <property type="entry name" value="adenosine_kinase"/>
    <property type="match status" value="1"/>
</dbReference>
<keyword evidence="7 9" id="KW-0418">Kinase</keyword>
<comment type="similarity">
    <text evidence="2 9">Belongs to the carbohydrate kinase PfkB family.</text>
</comment>
<evidence type="ECO:0000256" key="4">
    <source>
        <dbReference type="ARBA" id="ARBA00022679"/>
    </source>
</evidence>
<reference evidence="11" key="1">
    <citation type="journal article" date="2023" name="Insect Mol. Biol.">
        <title>Genome sequencing provides insights into the evolution of gene families encoding plant cell wall-degrading enzymes in longhorned beetles.</title>
        <authorList>
            <person name="Shin N.R."/>
            <person name="Okamura Y."/>
            <person name="Kirsch R."/>
            <person name="Pauchet Y."/>
        </authorList>
    </citation>
    <scope>NUCLEOTIDE SEQUENCE</scope>
    <source>
        <strain evidence="11">MMC_N1</strain>
    </source>
</reference>
<dbReference type="InterPro" id="IPR029056">
    <property type="entry name" value="Ribokinase-like"/>
</dbReference>
<evidence type="ECO:0000256" key="3">
    <source>
        <dbReference type="ARBA" id="ARBA00012119"/>
    </source>
</evidence>
<keyword evidence="4 9" id="KW-0808">Transferase</keyword>
<feature type="domain" description="Carbohydrate kinase PfkB" evidence="10">
    <location>
        <begin position="54"/>
        <end position="319"/>
    </location>
</feature>
<sequence>MKTIVAFGNPLLDTTVFVDDNLLLNKYNLKEDGQKEITKEEMQRICKDISSYNQHQSAGGCAQNSLRVLQWLLKKQCNAFIFGSVGKDNDAVTLKNLLEKDGVQTRYIEQNLPTGKTVAIVKGPYRSLAAYIGAAEQLSISDLLASPDFNTLVLQSDFVYRQPKYILDFCNENNKKIIYNISGDYVCDICPDGVKYFAENADIVFGNKREFEALAKLMSLSLNELTKNLVGNKKYKLEYGKIIVITDGSKMVTCIEKEKIENFDVLPIEKNDIRDTTGAGDAFTGGFIAGLCMNKSIKECAQVGCYAAYHIIKQIGCTLPDFVSDILI</sequence>
<evidence type="ECO:0000256" key="9">
    <source>
        <dbReference type="RuleBase" id="RU368116"/>
    </source>
</evidence>
<name>A0ABQ9J2H7_9CUCU</name>
<protein>
    <recommendedName>
        <fullName evidence="3 9">Adenosine kinase</fullName>
        <shortName evidence="9">AK</shortName>
        <ecNumber evidence="3 9">2.7.1.20</ecNumber>
    </recommendedName>
    <alternativeName>
        <fullName evidence="9">Adenosine 5'-phosphotransferase</fullName>
    </alternativeName>
</protein>
<proteinExistence type="inferred from homology"/>
<comment type="caution">
    <text evidence="11">The sequence shown here is derived from an EMBL/GenBank/DDBJ whole genome shotgun (WGS) entry which is preliminary data.</text>
</comment>
<dbReference type="Gene3D" id="3.30.1110.10">
    <property type="match status" value="1"/>
</dbReference>
<dbReference type="Pfam" id="PF00294">
    <property type="entry name" value="PfkB"/>
    <property type="match status" value="1"/>
</dbReference>
<dbReference type="PANTHER" id="PTHR45769">
    <property type="entry name" value="ADENOSINE KINASE"/>
    <property type="match status" value="1"/>
</dbReference>
<dbReference type="Gene3D" id="3.40.1190.20">
    <property type="match status" value="1"/>
</dbReference>
<dbReference type="Proteomes" id="UP001162164">
    <property type="component" value="Unassembled WGS sequence"/>
</dbReference>
<keyword evidence="9" id="KW-0460">Magnesium</keyword>
<evidence type="ECO:0000313" key="12">
    <source>
        <dbReference type="Proteomes" id="UP001162164"/>
    </source>
</evidence>
<evidence type="ECO:0000256" key="6">
    <source>
        <dbReference type="ARBA" id="ARBA00022741"/>
    </source>
</evidence>
<dbReference type="PRINTS" id="PR00989">
    <property type="entry name" value="ADENOKINASE"/>
</dbReference>
<dbReference type="EC" id="2.7.1.20" evidence="3 9"/>
<evidence type="ECO:0000256" key="2">
    <source>
        <dbReference type="ARBA" id="ARBA00010688"/>
    </source>
</evidence>
<keyword evidence="12" id="KW-1185">Reference proteome</keyword>
<evidence type="ECO:0000256" key="5">
    <source>
        <dbReference type="ARBA" id="ARBA00022726"/>
    </source>
</evidence>
<evidence type="ECO:0000313" key="11">
    <source>
        <dbReference type="EMBL" id="KAJ8971814.1"/>
    </source>
</evidence>
<dbReference type="PROSITE" id="PS00584">
    <property type="entry name" value="PFKB_KINASES_2"/>
    <property type="match status" value="1"/>
</dbReference>
<keyword evidence="5 9" id="KW-0660">Purine salvage</keyword>
<accession>A0ABQ9J2H7</accession>
<comment type="subcellular location">
    <subcellularLocation>
        <location evidence="9">Nucleus</location>
    </subcellularLocation>
</comment>